<organism evidence="1 2">
    <name type="scientific">Marinobacter vinifirmus</name>
    <dbReference type="NCBI Taxonomy" id="355591"/>
    <lineage>
        <taxon>Bacteria</taxon>
        <taxon>Pseudomonadati</taxon>
        <taxon>Pseudomonadota</taxon>
        <taxon>Gammaproteobacteria</taxon>
        <taxon>Pseudomonadales</taxon>
        <taxon>Marinobacteraceae</taxon>
        <taxon>Marinobacter</taxon>
    </lineage>
</organism>
<evidence type="ECO:0000313" key="2">
    <source>
        <dbReference type="Proteomes" id="UP000319142"/>
    </source>
</evidence>
<dbReference type="AlphaFoldDB" id="A0A558BFL9"/>
<gene>
    <name evidence="1" type="ORF">FHK81_04010</name>
</gene>
<reference evidence="1 2" key="1">
    <citation type="submission" date="2019-07" db="EMBL/GenBank/DDBJ databases">
        <title>The pathways for chlorine oxyanion respiration interact through the shared metabolite chlorate.</title>
        <authorList>
            <person name="Barnum T.P."/>
            <person name="Cheng Y."/>
            <person name="Hill K.A."/>
            <person name="Lucas L.N."/>
            <person name="Carlson H.K."/>
            <person name="Coates J.D."/>
        </authorList>
    </citation>
    <scope>NUCLEOTIDE SEQUENCE [LARGE SCALE GENOMIC DNA]</scope>
    <source>
        <strain evidence="1">UCB</strain>
    </source>
</reference>
<comment type="caution">
    <text evidence="1">The sequence shown here is derived from an EMBL/GenBank/DDBJ whole genome shotgun (WGS) entry which is preliminary data.</text>
</comment>
<dbReference type="RefSeq" id="WP_273132418.1">
    <property type="nucleotide sequence ID" value="NZ_VMRX01000007.1"/>
</dbReference>
<evidence type="ECO:0000313" key="1">
    <source>
        <dbReference type="EMBL" id="TVT35291.1"/>
    </source>
</evidence>
<dbReference type="Proteomes" id="UP000319142">
    <property type="component" value="Unassembled WGS sequence"/>
</dbReference>
<name>A0A558BFL9_9GAMM</name>
<proteinExistence type="predicted"/>
<dbReference type="EMBL" id="VMRX01000007">
    <property type="protein sequence ID" value="TVT35291.1"/>
    <property type="molecule type" value="Genomic_DNA"/>
</dbReference>
<protein>
    <submittedName>
        <fullName evidence="1">Uncharacterized protein</fullName>
    </submittedName>
</protein>
<sequence>MVKVTDDVCRKVGARVSAYKKFEMVATAASLLTLPKLQANAIRLETLVHLAVANASGQQTPNRTSLIQLLNEDLGNSQIATMEDPAEDVLVSNISTNQGDMLLFNGIWEANDYYTQLIFEVLDLPGRPPYLNEAKGQCLSLLKLSDAIAKRRGLNRNDVFPSADKAPLKIPNTGTLEALSKSVVFDEGDLESLGISSENLEPFVLEDTAALRDCDIACSLLTQKPILKLGGLFVVALPNAIGISIRYLIVQRCEAEEQLSALGAVIARIQLLDVLNRGLFELKKDFKPVGFTSNQPDSIVSNDEILLTDHSGYFLHVLVLHDGLSGILDSGFNEFVEHPKEAVEGLASRVETVANYARSKVGFQHGDTLFIFGGLGRGIMLGFDHWPDDWGCHFLPISDLNLLTRSRGDPLKEFLACMHQKSWIQNKGLKLNNINGDLNYFGYWRDNDFKCSPDEQPIENNVMFSLFTDFTLPIRKELRLSTDRHASQTPSGVYQIVERLTQSSYYREMREAPVYVSLDDIRNGRLRGVIEKPGINFWLGVDNDNRSIPDSMAYTWWSGLIELCQSGIGLISESCAIQNTQSVEVILSFCDLVPIKEVDPTSEENRGFVTHEEDENQCVRLQSNFLANFVQVENIGERLLLGEVFRSVLEQLESRGIQTGLNHEQIVDSLFSDNGIRLIHAFRGYDEFNRLIFELDSEPKLIRRYLFPFIKIRMANKLSLQDTKTDSEKATKRILNGLVEGYWQEIREIIRNLNARSLVESCFHQLHRIQADKVQWNQTARAVQAIYSKYDDVVKVAQQRESERNLRSLCLRTIIEIAVCEAPESEGEEATPRLVENLVDLVAVMIEIGADSDAVHSGFSAPRLSIEPSGFFETGTDAYRDVVIPYLSGYFHRQFNEAIDSYDDLYREYTTSESEEFEEDDDFNRALSAEFGLSEGQVFNIGKCLLRAHLEHELPICVWNKDELVRYLGDAGAGDADNIACFLDAFSLPRRGGWDDFSGGYNFKDIAPWKFKRRLSCLCRPIIPVKSNQFLTSAFLLRQGFGYFLDLARDGLPLCQPSCPVGGFA</sequence>
<accession>A0A558BFL9</accession>